<dbReference type="Proteomes" id="UP000071392">
    <property type="component" value="Unassembled WGS sequence"/>
</dbReference>
<keyword evidence="4" id="KW-0812">Transmembrane</keyword>
<dbReference type="SUPFAM" id="SSF53850">
    <property type="entry name" value="Periplasmic binding protein-like II"/>
    <property type="match status" value="1"/>
</dbReference>
<feature type="transmembrane region" description="Helical" evidence="4">
    <location>
        <begin position="32"/>
        <end position="54"/>
    </location>
</feature>
<evidence type="ECO:0000256" key="3">
    <source>
        <dbReference type="SAM" id="MobiDB-lite"/>
    </source>
</evidence>
<accession>A0A139SI92</accession>
<evidence type="ECO:0000256" key="2">
    <source>
        <dbReference type="ARBA" id="ARBA00008520"/>
    </source>
</evidence>
<dbReference type="AlphaFoldDB" id="A0A139SI92"/>
<proteinExistence type="inferred from homology"/>
<protein>
    <recommendedName>
        <fullName evidence="7">Sugar ABC transporter substrate-binding protein</fullName>
    </recommendedName>
</protein>
<organism evidence="5 6">
    <name type="scientific">Cephaloticoccus capnophilus</name>
    <dbReference type="NCBI Taxonomy" id="1548208"/>
    <lineage>
        <taxon>Bacteria</taxon>
        <taxon>Pseudomonadati</taxon>
        <taxon>Verrucomicrobiota</taxon>
        <taxon>Opitutia</taxon>
        <taxon>Opitutales</taxon>
        <taxon>Opitutaceae</taxon>
        <taxon>Cephaloticoccus</taxon>
    </lineage>
</organism>
<dbReference type="InterPro" id="IPR006059">
    <property type="entry name" value="SBP"/>
</dbReference>
<dbReference type="InterPro" id="IPR050490">
    <property type="entry name" value="Bact_solute-bd_prot1"/>
</dbReference>
<dbReference type="PANTHER" id="PTHR43649">
    <property type="entry name" value="ARABINOSE-BINDING PROTEIN-RELATED"/>
    <property type="match status" value="1"/>
</dbReference>
<keyword evidence="6" id="KW-1185">Reference proteome</keyword>
<dbReference type="GO" id="GO:0042597">
    <property type="term" value="C:periplasmic space"/>
    <property type="evidence" value="ECO:0007669"/>
    <property type="project" value="UniProtKB-SubCell"/>
</dbReference>
<evidence type="ECO:0000313" key="5">
    <source>
        <dbReference type="EMBL" id="KXU34295.1"/>
    </source>
</evidence>
<comment type="subcellular location">
    <subcellularLocation>
        <location evidence="1">Periplasm</location>
    </subcellularLocation>
</comment>
<keyword evidence="4" id="KW-1133">Transmembrane helix</keyword>
<evidence type="ECO:0000313" key="6">
    <source>
        <dbReference type="Proteomes" id="UP000071392"/>
    </source>
</evidence>
<feature type="compositionally biased region" description="Polar residues" evidence="3">
    <location>
        <begin position="1"/>
        <end position="11"/>
    </location>
</feature>
<feature type="region of interest" description="Disordered" evidence="3">
    <location>
        <begin position="1"/>
        <end position="21"/>
    </location>
</feature>
<evidence type="ECO:0000256" key="1">
    <source>
        <dbReference type="ARBA" id="ARBA00004418"/>
    </source>
</evidence>
<dbReference type="OrthoDB" id="179656at2"/>
<evidence type="ECO:0000256" key="4">
    <source>
        <dbReference type="SAM" id="Phobius"/>
    </source>
</evidence>
<dbReference type="PANTHER" id="PTHR43649:SF12">
    <property type="entry name" value="DIACETYLCHITOBIOSE BINDING PROTEIN DASA"/>
    <property type="match status" value="1"/>
</dbReference>
<dbReference type="EMBL" id="LSZP01000059">
    <property type="protein sequence ID" value="KXU34295.1"/>
    <property type="molecule type" value="Genomic_DNA"/>
</dbReference>
<name>A0A139SI92_9BACT</name>
<reference evidence="5 6" key="1">
    <citation type="submission" date="2016-02" db="EMBL/GenBank/DDBJ databases">
        <authorList>
            <person name="Wen L."/>
            <person name="He K."/>
            <person name="Yang H."/>
        </authorList>
    </citation>
    <scope>NUCLEOTIDE SEQUENCE [LARGE SCALE GENOMIC DNA]</scope>
    <source>
        <strain evidence="5 6">CV41</strain>
    </source>
</reference>
<gene>
    <name evidence="5" type="ORF">AXK12_07385</name>
</gene>
<dbReference type="STRING" id="1548208.AXK12_07385"/>
<dbReference type="RefSeq" id="WP_068712987.1">
    <property type="nucleotide sequence ID" value="NZ_LSZP01000059.1"/>
</dbReference>
<dbReference type="Gene3D" id="3.40.190.10">
    <property type="entry name" value="Periplasmic binding protein-like II"/>
    <property type="match status" value="1"/>
</dbReference>
<keyword evidence="4" id="KW-0472">Membrane</keyword>
<comment type="similarity">
    <text evidence="2">Belongs to the bacterial solute-binding protein 1 family.</text>
</comment>
<evidence type="ECO:0008006" key="7">
    <source>
        <dbReference type="Google" id="ProtNLM"/>
    </source>
</evidence>
<sequence>MPHSTPPQTESTPDKKLSQSRPRFLSSLSGKLLSPGIVVILALALASSALVWLLPARQRSGIPFWLTAHRHYEAYQPKLDEWNARHPEKQVAATLFHTRAFERRMLSGFLSETPLADLLESDVSVIPRAFLGPPEQVGFLDLTDRLHAEGIYEQLNAPSFSFFTSRGRIYGLPHDVHPALLCYRADIVEAAGIDVSQIETWDDYFRVMHPLIQDLDGDGRPDRYLLELSEYRTSEIIMLLLQNDGEIFDEYDRPIFANPRNARTLATLTTWITGPNRVTSNTSGLAAHRQRLEGLVVGVIMPDWMLGYWKVENPQIGGKIKLMPLPAWERGGRRTSVRGGTMIGINKRSPHIETCWEVLKYLYTSIEVAEQTYRDSSIISPVKALWAAPFYDEPDPFVSGQPSGRLYIEQAPHVPHRPSSPYNPTAEDYIGSVAMALRSYADQHAVYDIPQLETEALRLLQEAQARLEKLISRNVFLTSPQHSQ</sequence>
<dbReference type="Pfam" id="PF01547">
    <property type="entry name" value="SBP_bac_1"/>
    <property type="match status" value="1"/>
</dbReference>
<comment type="caution">
    <text evidence="5">The sequence shown here is derived from an EMBL/GenBank/DDBJ whole genome shotgun (WGS) entry which is preliminary data.</text>
</comment>